<feature type="transmembrane region" description="Helical" evidence="5">
    <location>
        <begin position="195"/>
        <end position="215"/>
    </location>
</feature>
<evidence type="ECO:0000256" key="2">
    <source>
        <dbReference type="ARBA" id="ARBA00022692"/>
    </source>
</evidence>
<dbReference type="GO" id="GO:0016020">
    <property type="term" value="C:membrane"/>
    <property type="evidence" value="ECO:0007669"/>
    <property type="project" value="UniProtKB-SubCell"/>
</dbReference>
<dbReference type="InterPro" id="IPR007016">
    <property type="entry name" value="O-antigen_ligase-rel_domated"/>
</dbReference>
<organism evidence="7 8">
    <name type="scientific">Photobacterium leiognathi subsp. mandapamensis</name>
    <name type="common">Photobacterium mandapamensis</name>
    <dbReference type="NCBI Taxonomy" id="48408"/>
    <lineage>
        <taxon>Bacteria</taxon>
        <taxon>Pseudomonadati</taxon>
        <taxon>Pseudomonadota</taxon>
        <taxon>Gammaproteobacteria</taxon>
        <taxon>Vibrionales</taxon>
        <taxon>Vibrionaceae</taxon>
        <taxon>Photobacterium</taxon>
    </lineage>
</organism>
<evidence type="ECO:0000313" key="7">
    <source>
        <dbReference type="EMBL" id="PSV12601.1"/>
    </source>
</evidence>
<protein>
    <submittedName>
        <fullName evidence="7">Oligosaccharide repeat unit polymerase</fullName>
    </submittedName>
</protein>
<gene>
    <name evidence="7" type="ORF">C0W93_06120</name>
</gene>
<feature type="transmembrane region" description="Helical" evidence="5">
    <location>
        <begin position="7"/>
        <end position="25"/>
    </location>
</feature>
<proteinExistence type="predicted"/>
<evidence type="ECO:0000256" key="3">
    <source>
        <dbReference type="ARBA" id="ARBA00022989"/>
    </source>
</evidence>
<dbReference type="EMBL" id="PYNS01000003">
    <property type="protein sequence ID" value="PSV12601.1"/>
    <property type="molecule type" value="Genomic_DNA"/>
</dbReference>
<evidence type="ECO:0000256" key="1">
    <source>
        <dbReference type="ARBA" id="ARBA00004141"/>
    </source>
</evidence>
<feature type="transmembrane region" description="Helical" evidence="5">
    <location>
        <begin position="350"/>
        <end position="371"/>
    </location>
</feature>
<feature type="transmembrane region" description="Helical" evidence="5">
    <location>
        <begin position="267"/>
        <end position="285"/>
    </location>
</feature>
<feature type="transmembrane region" description="Helical" evidence="5">
    <location>
        <begin position="306"/>
        <end position="330"/>
    </location>
</feature>
<feature type="transmembrane region" description="Helical" evidence="5">
    <location>
        <begin position="245"/>
        <end position="261"/>
    </location>
</feature>
<keyword evidence="3 5" id="KW-1133">Transmembrane helix</keyword>
<dbReference type="Pfam" id="PF04932">
    <property type="entry name" value="Wzy_C"/>
    <property type="match status" value="1"/>
</dbReference>
<feature type="transmembrane region" description="Helical" evidence="5">
    <location>
        <begin position="154"/>
        <end position="174"/>
    </location>
</feature>
<feature type="transmembrane region" description="Helical" evidence="5">
    <location>
        <begin position="100"/>
        <end position="118"/>
    </location>
</feature>
<dbReference type="RefSeq" id="WP_107184534.1">
    <property type="nucleotide sequence ID" value="NZ_JAWQGC010000018.1"/>
</dbReference>
<evidence type="ECO:0000256" key="4">
    <source>
        <dbReference type="ARBA" id="ARBA00023136"/>
    </source>
</evidence>
<sequence length="447" mass="50230">MTKTRQVVIAFLATISSYVISQYTLKHYFALLGILAIPFVIKRAFLLCIWFILFSYFRLHEAMPWLEPFKIPQLLALSCLAGLSWQVWFNFRGFQWHSLHTWLLIFALWVAICCVLASNRTESFEMLTGNFSKIVLMVFAISLLPTNINQLKRIPLLLILCGLLIAFFTLYNKVHGIGLVEETRVTIGREFGSMLGDPNDLSLVLLFPLSFTLVYIFNPSHLIKCLAIAATLMLLAGIMVTESRGGQLGVISVIFMAILLHSRNIVIPIAITVVGIIILFAVAGLENRFVSSASSGTIDESAMGRIHAWTAAVLMAVDNPMTGVGLGNFYNNYFFYTLHWDTKNHAVHSSWFEVLSENGFVGLLLFAILVIKAFKLSYRLLHRLKHSNYQPLAEGLWLGMISFSVSGTFLTQGTTWPFYILLSLLIATDRLSQDSTQLYQHSQHAGT</sequence>
<keyword evidence="4 5" id="KW-0472">Membrane</keyword>
<comment type="subcellular location">
    <subcellularLocation>
        <location evidence="1">Membrane</location>
        <topology evidence="1">Multi-pass membrane protein</topology>
    </subcellularLocation>
</comment>
<name>A0A2T3KY79_PHOLD</name>
<feature type="transmembrane region" description="Helical" evidence="5">
    <location>
        <begin position="392"/>
        <end position="410"/>
    </location>
</feature>
<dbReference type="Proteomes" id="UP000240530">
    <property type="component" value="Unassembled WGS sequence"/>
</dbReference>
<dbReference type="PANTHER" id="PTHR37422:SF23">
    <property type="entry name" value="TEICHURONIC ACID BIOSYNTHESIS PROTEIN TUAE"/>
    <property type="match status" value="1"/>
</dbReference>
<feature type="transmembrane region" description="Helical" evidence="5">
    <location>
        <begin position="31"/>
        <end position="57"/>
    </location>
</feature>
<feature type="transmembrane region" description="Helical" evidence="5">
    <location>
        <begin position="69"/>
        <end position="88"/>
    </location>
</feature>
<evidence type="ECO:0000256" key="5">
    <source>
        <dbReference type="SAM" id="Phobius"/>
    </source>
</evidence>
<accession>A0A2T3KY79</accession>
<keyword evidence="2 5" id="KW-0812">Transmembrane</keyword>
<comment type="caution">
    <text evidence="7">The sequence shown here is derived from an EMBL/GenBank/DDBJ whole genome shotgun (WGS) entry which is preliminary data.</text>
</comment>
<evidence type="ECO:0000259" key="6">
    <source>
        <dbReference type="Pfam" id="PF04932"/>
    </source>
</evidence>
<dbReference type="PANTHER" id="PTHR37422">
    <property type="entry name" value="TEICHURONIC ACID BIOSYNTHESIS PROTEIN TUAE"/>
    <property type="match status" value="1"/>
</dbReference>
<dbReference type="AlphaFoldDB" id="A0A2T3KY79"/>
<dbReference type="InterPro" id="IPR051533">
    <property type="entry name" value="WaaL-like"/>
</dbReference>
<reference evidence="7 8" key="1">
    <citation type="submission" date="2018-03" db="EMBL/GenBank/DDBJ databases">
        <title>Whole genome sequencing of Histamine producing bacteria.</title>
        <authorList>
            <person name="Butler K."/>
        </authorList>
    </citation>
    <scope>NUCLEOTIDE SEQUENCE [LARGE SCALE GENOMIC DNA]</scope>
    <source>
        <strain evidence="7 8">Res.4.1</strain>
    </source>
</reference>
<evidence type="ECO:0000313" key="8">
    <source>
        <dbReference type="Proteomes" id="UP000240530"/>
    </source>
</evidence>
<feature type="domain" description="O-antigen ligase-related" evidence="6">
    <location>
        <begin position="230"/>
        <end position="367"/>
    </location>
</feature>